<proteinExistence type="predicted"/>
<name>A0A368PRK8_SETIT</name>
<organism evidence="2">
    <name type="scientific">Setaria italica</name>
    <name type="common">Foxtail millet</name>
    <name type="synonym">Panicum italicum</name>
    <dbReference type="NCBI Taxonomy" id="4555"/>
    <lineage>
        <taxon>Eukaryota</taxon>
        <taxon>Viridiplantae</taxon>
        <taxon>Streptophyta</taxon>
        <taxon>Embryophyta</taxon>
        <taxon>Tracheophyta</taxon>
        <taxon>Spermatophyta</taxon>
        <taxon>Magnoliopsida</taxon>
        <taxon>Liliopsida</taxon>
        <taxon>Poales</taxon>
        <taxon>Poaceae</taxon>
        <taxon>PACMAD clade</taxon>
        <taxon>Panicoideae</taxon>
        <taxon>Panicodae</taxon>
        <taxon>Paniceae</taxon>
        <taxon>Cenchrinae</taxon>
        <taxon>Setaria</taxon>
    </lineage>
</organism>
<feature type="compositionally biased region" description="Low complexity" evidence="1">
    <location>
        <begin position="44"/>
        <end position="57"/>
    </location>
</feature>
<feature type="compositionally biased region" description="Low complexity" evidence="1">
    <location>
        <begin position="94"/>
        <end position="105"/>
    </location>
</feature>
<dbReference type="EMBL" id="CM003528">
    <property type="protein sequence ID" value="RCV08279.1"/>
    <property type="molecule type" value="Genomic_DNA"/>
</dbReference>
<sequence length="151" mass="15574">MAGPATAVSNGGTALSPAPLESVCGPSDGRSCRRSDSRKKKRISPSARPSPSTAPPSGHRRRLPTAAMPRSLYDVPPVVLHPPSPSCSAPPLPASSFSSSPSALPTHGCRSRSVLASCLPLSLSRSAIGMAPAGHATLLLRQQWIPVNSIR</sequence>
<evidence type="ECO:0000313" key="2">
    <source>
        <dbReference type="EMBL" id="RCV08279.1"/>
    </source>
</evidence>
<accession>A0A368PRK8</accession>
<protein>
    <submittedName>
        <fullName evidence="2">Uncharacterized protein</fullName>
    </submittedName>
</protein>
<evidence type="ECO:0000256" key="1">
    <source>
        <dbReference type="SAM" id="MobiDB-lite"/>
    </source>
</evidence>
<dbReference type="AlphaFoldDB" id="A0A368PRK8"/>
<feature type="region of interest" description="Disordered" evidence="1">
    <location>
        <begin position="1"/>
        <end position="106"/>
    </location>
</feature>
<reference evidence="2" key="2">
    <citation type="submission" date="2015-07" db="EMBL/GenBank/DDBJ databases">
        <authorList>
            <person name="Noorani M."/>
        </authorList>
    </citation>
    <scope>NUCLEOTIDE SEQUENCE</scope>
    <source>
        <strain evidence="2">Yugu1</strain>
    </source>
</reference>
<feature type="compositionally biased region" description="Pro residues" evidence="1">
    <location>
        <begin position="79"/>
        <end position="93"/>
    </location>
</feature>
<gene>
    <name evidence="2" type="ORF">SETIT_1G313200v2</name>
</gene>
<reference evidence="2" key="1">
    <citation type="journal article" date="2012" name="Nat. Biotechnol.">
        <title>Reference genome sequence of the model plant Setaria.</title>
        <authorList>
            <person name="Bennetzen J.L."/>
            <person name="Schmutz J."/>
            <person name="Wang H."/>
            <person name="Percifield R."/>
            <person name="Hawkins J."/>
            <person name="Pontaroli A.C."/>
            <person name="Estep M."/>
            <person name="Feng L."/>
            <person name="Vaughn J.N."/>
            <person name="Grimwood J."/>
            <person name="Jenkins J."/>
            <person name="Barry K."/>
            <person name="Lindquist E."/>
            <person name="Hellsten U."/>
            <person name="Deshpande S."/>
            <person name="Wang X."/>
            <person name="Wu X."/>
            <person name="Mitros T."/>
            <person name="Triplett J."/>
            <person name="Yang X."/>
            <person name="Ye C.Y."/>
            <person name="Mauro-Herrera M."/>
            <person name="Wang L."/>
            <person name="Li P."/>
            <person name="Sharma M."/>
            <person name="Sharma R."/>
            <person name="Ronald P.C."/>
            <person name="Panaud O."/>
            <person name="Kellogg E.A."/>
            <person name="Brutnell T.P."/>
            <person name="Doust A.N."/>
            <person name="Tuskan G.A."/>
            <person name="Rokhsar D."/>
            <person name="Devos K.M."/>
        </authorList>
    </citation>
    <scope>NUCLEOTIDE SEQUENCE [LARGE SCALE GENOMIC DNA]</scope>
    <source>
        <strain evidence="2">Yugu1</strain>
    </source>
</reference>